<name>A0A418WLY8_9SPHN</name>
<evidence type="ECO:0000256" key="1">
    <source>
        <dbReference type="SAM" id="Phobius"/>
    </source>
</evidence>
<dbReference type="RefSeq" id="WP_119762713.1">
    <property type="nucleotide sequence ID" value="NZ_QYUM01000003.1"/>
</dbReference>
<sequence length="85" mass="9683">MFDNPFSMVVAIVFIVTIGGILRARYSAGKDWKGNNVALHDPDTQRLRDEVKALKERVAVLERLATDNTSALDREIEKLRERDRA</sequence>
<comment type="caution">
    <text evidence="2">The sequence shown here is derived from an EMBL/GenBank/DDBJ whole genome shotgun (WGS) entry which is preliminary data.</text>
</comment>
<dbReference type="Proteomes" id="UP000286100">
    <property type="component" value="Unassembled WGS sequence"/>
</dbReference>
<accession>A0A418WLY8</accession>
<evidence type="ECO:0000313" key="2">
    <source>
        <dbReference type="EMBL" id="RJF91016.1"/>
    </source>
</evidence>
<proteinExistence type="predicted"/>
<gene>
    <name evidence="2" type="ORF">D3876_12765</name>
</gene>
<dbReference type="AlphaFoldDB" id="A0A418WLY8"/>
<reference evidence="2 3" key="1">
    <citation type="submission" date="2018-09" db="EMBL/GenBank/DDBJ databases">
        <authorList>
            <person name="Zhu H."/>
        </authorList>
    </citation>
    <scope>NUCLEOTIDE SEQUENCE [LARGE SCALE GENOMIC DNA]</scope>
    <source>
        <strain evidence="2 3">K2R01-6</strain>
    </source>
</reference>
<keyword evidence="1" id="KW-0472">Membrane</keyword>
<evidence type="ECO:0000313" key="3">
    <source>
        <dbReference type="Proteomes" id="UP000286100"/>
    </source>
</evidence>
<feature type="transmembrane region" description="Helical" evidence="1">
    <location>
        <begin position="6"/>
        <end position="24"/>
    </location>
</feature>
<protein>
    <recommendedName>
        <fullName evidence="4">Phage shock protein B</fullName>
    </recommendedName>
</protein>
<evidence type="ECO:0008006" key="4">
    <source>
        <dbReference type="Google" id="ProtNLM"/>
    </source>
</evidence>
<keyword evidence="3" id="KW-1185">Reference proteome</keyword>
<keyword evidence="1" id="KW-0812">Transmembrane</keyword>
<dbReference type="OrthoDB" id="7579171at2"/>
<organism evidence="2 3">
    <name type="scientific">Sphingomonas cavernae</name>
    <dbReference type="NCBI Taxonomy" id="2320861"/>
    <lineage>
        <taxon>Bacteria</taxon>
        <taxon>Pseudomonadati</taxon>
        <taxon>Pseudomonadota</taxon>
        <taxon>Alphaproteobacteria</taxon>
        <taxon>Sphingomonadales</taxon>
        <taxon>Sphingomonadaceae</taxon>
        <taxon>Sphingomonas</taxon>
    </lineage>
</organism>
<dbReference type="EMBL" id="QYUM01000003">
    <property type="protein sequence ID" value="RJF91016.1"/>
    <property type="molecule type" value="Genomic_DNA"/>
</dbReference>
<keyword evidence="1" id="KW-1133">Transmembrane helix</keyword>